<dbReference type="PANTHER" id="PTHR37544">
    <property type="entry name" value="SPRAY-RELATED"/>
    <property type="match status" value="1"/>
</dbReference>
<dbReference type="Pfam" id="PF11915">
    <property type="entry name" value="DUF3433"/>
    <property type="match status" value="1"/>
</dbReference>
<organism evidence="3 4">
    <name type="scientific">Diplodia corticola</name>
    <dbReference type="NCBI Taxonomy" id="236234"/>
    <lineage>
        <taxon>Eukaryota</taxon>
        <taxon>Fungi</taxon>
        <taxon>Dikarya</taxon>
        <taxon>Ascomycota</taxon>
        <taxon>Pezizomycotina</taxon>
        <taxon>Dothideomycetes</taxon>
        <taxon>Dothideomycetes incertae sedis</taxon>
        <taxon>Botryosphaeriales</taxon>
        <taxon>Botryosphaeriaceae</taxon>
        <taxon>Diplodia</taxon>
    </lineage>
</organism>
<keyword evidence="2" id="KW-0472">Membrane</keyword>
<evidence type="ECO:0000256" key="2">
    <source>
        <dbReference type="SAM" id="Phobius"/>
    </source>
</evidence>
<reference evidence="3 4" key="1">
    <citation type="submission" date="2016-10" db="EMBL/GenBank/DDBJ databases">
        <title>Proteomics and genomics reveal pathogen-plant mechanisms compatible with a hemibiotrophic lifestyle of Diplodia corticola.</title>
        <authorList>
            <person name="Fernandes I."/>
            <person name="De Jonge R."/>
            <person name="Van De Peer Y."/>
            <person name="Devreese B."/>
            <person name="Alves A."/>
            <person name="Esteves A.C."/>
        </authorList>
    </citation>
    <scope>NUCLEOTIDE SEQUENCE [LARGE SCALE GENOMIC DNA]</scope>
    <source>
        <strain evidence="3 4">CBS 112549</strain>
    </source>
</reference>
<dbReference type="OrthoDB" id="3912677at2759"/>
<accession>A0A1J9R8A9</accession>
<dbReference type="InterPro" id="IPR021840">
    <property type="entry name" value="DUF3433"/>
</dbReference>
<feature type="region of interest" description="Disordered" evidence="1">
    <location>
        <begin position="432"/>
        <end position="455"/>
    </location>
</feature>
<dbReference type="Proteomes" id="UP000183809">
    <property type="component" value="Unassembled WGS sequence"/>
</dbReference>
<dbReference type="EMBL" id="MNUE01000009">
    <property type="protein sequence ID" value="OJD36761.1"/>
    <property type="molecule type" value="Genomic_DNA"/>
</dbReference>
<dbReference type="RefSeq" id="XP_020133021.1">
    <property type="nucleotide sequence ID" value="XM_020279838.1"/>
</dbReference>
<dbReference type="PANTHER" id="PTHR37544:SF1">
    <property type="entry name" value="PHOSPHORIBOSYLAMINOIMIDAZOLE-SUCCINOCARBOXAMIDE SYNTHASE"/>
    <property type="match status" value="1"/>
</dbReference>
<feature type="transmembrane region" description="Helical" evidence="2">
    <location>
        <begin position="473"/>
        <end position="496"/>
    </location>
</feature>
<evidence type="ECO:0000256" key="1">
    <source>
        <dbReference type="SAM" id="MobiDB-lite"/>
    </source>
</evidence>
<evidence type="ECO:0000313" key="4">
    <source>
        <dbReference type="Proteomes" id="UP000183809"/>
    </source>
</evidence>
<protein>
    <submittedName>
        <fullName evidence="3">Uncharacterized protein</fullName>
    </submittedName>
</protein>
<dbReference type="AlphaFoldDB" id="A0A1J9R8A9"/>
<feature type="transmembrane region" description="Helical" evidence="2">
    <location>
        <begin position="516"/>
        <end position="541"/>
    </location>
</feature>
<comment type="caution">
    <text evidence="3">The sequence shown here is derived from an EMBL/GenBank/DDBJ whole genome shotgun (WGS) entry which is preliminary data.</text>
</comment>
<keyword evidence="2" id="KW-1133">Transmembrane helix</keyword>
<dbReference type="STRING" id="236234.A0A1J9R8A9"/>
<keyword evidence="4" id="KW-1185">Reference proteome</keyword>
<gene>
    <name evidence="3" type="ORF">BKCO1_9000191</name>
</gene>
<dbReference type="GeneID" id="31020102"/>
<proteinExistence type="predicted"/>
<feature type="transmembrane region" description="Helical" evidence="2">
    <location>
        <begin position="583"/>
        <end position="602"/>
    </location>
</feature>
<keyword evidence="2" id="KW-0812">Transmembrane</keyword>
<evidence type="ECO:0000313" key="3">
    <source>
        <dbReference type="EMBL" id="OJD36761.1"/>
    </source>
</evidence>
<sequence length="988" mass="107894">MDIYSRQNNGLATVSENHYYLWKYGPTSVLTIMAAVWGQVEYCTKQLMPWVEMMSFLRLSGNFGYHPAPALDHLLHGTFERGIQKYWAPGGYNTSRQAMVHYQVPLPHGTTADFATQSFTLLPITNETVSANDDVFSAEPRECEPLSWKDADPTPTLSVAGNGTTFHNMNISSGTCQLRHYPFPITGEGWTASVRKVECSKFSPTEPDARLLIYLSSSYYETANAGTEDRLSVSDATQEPLPLGVNPEAIIDNVVSSIESDETREAINSPFASNISTWLSLVNETMPQPEVTAWTNETLLSLASQNVFRSFLPQWAKNGKTTPDHRAVAGNATQVLPRLCVQALSLRLMECFWILLCLGSFALCFLDRISLPESPACLMSLALLLSRNPSPAQVLEGSGRMGEKTLAHKLRGLKFWCTPTNQRNRDLSIHVERPEGSQPGNHHAEPGHHTSAVNEQSGASDGLKLWQPASDHLAYRILVITVPMLLVTSLETIYQISLAHDGIADVSLDGYTKYTWVFVPSATMVIVGLLFGALHSTARLLAVFQEMRKRGVGVSAMEFDPFANITLLGFCITLRKGNWPLSAAMLTSLLAPLLTIVTSSLYTPVEVPSTQNMTLTIQDWFDIRNMGKTWWDSTNRGMGLHMSISDLVFFANTSFPQWTYSEAVFPHLTLTEKNNGIPFPAEQRQELHSRIPGIRANMNCTLSHMHRNGHFKTASTSRSLFHGDGALIIPVAIPSGCNRSLLFTPLDGKDDAAAVNFVFDPPADGTSFFFADQVDQLVDLPLSDAVNACGDNRPHLWFAVGHQTANTTDDLALLHCAPYIEALAYTAIFATQNFEINTTAPPIPDESTARPLLLDHNNITTAPFSYAVTLPLVGAGSALRAKNITVPPGISPFFAALVYGAEGTPIEDLVGEDNVPRLIDRMQHLYRQLVAQVLHAEAGAKWCGDAVAGGVAPTYGGGRGGELLDGWECEGIAGGSREFGGEVGGFGG</sequence>
<name>A0A1J9R8A9_9PEZI</name>